<dbReference type="OrthoDB" id="6103986at2759"/>
<reference evidence="1 2" key="1">
    <citation type="submission" date="2017-06" db="EMBL/GenBank/DDBJ databases">
        <title>A platform for efficient transgenesis in Macrostomum lignano, a flatworm model organism for stem cell research.</title>
        <authorList>
            <person name="Berezikov E."/>
        </authorList>
    </citation>
    <scope>NUCLEOTIDE SEQUENCE [LARGE SCALE GENOMIC DNA]</scope>
    <source>
        <strain evidence="1">DV1</strain>
        <tissue evidence="1">Whole organism</tissue>
    </source>
</reference>
<protein>
    <submittedName>
        <fullName evidence="1">Uncharacterized protein</fullName>
    </submittedName>
</protein>
<organism evidence="1 2">
    <name type="scientific">Macrostomum lignano</name>
    <dbReference type="NCBI Taxonomy" id="282301"/>
    <lineage>
        <taxon>Eukaryota</taxon>
        <taxon>Metazoa</taxon>
        <taxon>Spiralia</taxon>
        <taxon>Lophotrochozoa</taxon>
        <taxon>Platyhelminthes</taxon>
        <taxon>Rhabditophora</taxon>
        <taxon>Macrostomorpha</taxon>
        <taxon>Macrostomida</taxon>
        <taxon>Macrostomidae</taxon>
        <taxon>Macrostomum</taxon>
    </lineage>
</organism>
<keyword evidence="2" id="KW-1185">Reference proteome</keyword>
<dbReference type="InterPro" id="IPR018775">
    <property type="entry name" value="RlaP"/>
</dbReference>
<proteinExistence type="predicted"/>
<dbReference type="STRING" id="282301.A0A267EB24"/>
<evidence type="ECO:0000313" key="1">
    <source>
        <dbReference type="EMBL" id="PAA58606.1"/>
    </source>
</evidence>
<evidence type="ECO:0000313" key="2">
    <source>
        <dbReference type="Proteomes" id="UP000215902"/>
    </source>
</evidence>
<sequence>PVCLAHCSPAWAFALAKCDSPDRVRHARLRHVWGFPPRRQGVEQPAELLTSLARGQGGSPSADRRPLVLLISASGSRGICAAALLSDNAFEEAAEPSADTSGRLWCRFRLADVLPDVGVSDDADLPLLVTPFGDAVDTDGRPLGECRNLAAVNGVCGCRLVQRLAADLADARAAAAPAPSQLGRIAGERSGAEPDELTVAARLARRLGRSHGRVLLACPAGSRRYNLHSPASDHDLAVVYRAPLRSLLGLPGLRPADSLQSSGPADPIDCRATELGRFLELLLAGDPKAVECLFLRQEDLHFGLPADRLRLAWLFESKRRFLTPRLLRAYRSELEGAKGLRKLDRLRAQWLATANEGVAGAAVDGVTPGSVEEAAGGAKATALGARLRKLYCILLRLADCCAHAASGELPVRFEAGSERHRLLSWVRFGPPAALSQADELRMRDALRDRLAAASSAAAAAEASVAPETLARLQAEANDWLIEHRLACHADGDERLLASELEGD</sequence>
<dbReference type="AlphaFoldDB" id="A0A267EB24"/>
<dbReference type="Pfam" id="PF10127">
    <property type="entry name" value="RlaP"/>
    <property type="match status" value="1"/>
</dbReference>
<gene>
    <name evidence="1" type="ORF">BOX15_Mlig012231g1</name>
</gene>
<dbReference type="Proteomes" id="UP000215902">
    <property type="component" value="Unassembled WGS sequence"/>
</dbReference>
<comment type="caution">
    <text evidence="1">The sequence shown here is derived from an EMBL/GenBank/DDBJ whole genome shotgun (WGS) entry which is preliminary data.</text>
</comment>
<name>A0A267EB24_9PLAT</name>
<dbReference type="EMBL" id="NIVC01002353">
    <property type="protein sequence ID" value="PAA58606.1"/>
    <property type="molecule type" value="Genomic_DNA"/>
</dbReference>
<feature type="non-terminal residue" evidence="1">
    <location>
        <position position="1"/>
    </location>
</feature>
<accession>A0A267EB24</accession>